<dbReference type="CDD" id="cd07205">
    <property type="entry name" value="Pat_PNPLA6_PNPLA7_NTE1_like"/>
    <property type="match status" value="1"/>
</dbReference>
<reference evidence="7" key="1">
    <citation type="submission" date="2018-06" db="EMBL/GenBank/DDBJ databases">
        <authorList>
            <person name="Zhirakovskaya E."/>
        </authorList>
    </citation>
    <scope>NUCLEOTIDE SEQUENCE</scope>
</reference>
<dbReference type="SUPFAM" id="SSF52151">
    <property type="entry name" value="FabD/lysophospholipase-like"/>
    <property type="match status" value="1"/>
</dbReference>
<keyword evidence="2" id="KW-0378">Hydrolase</keyword>
<keyword evidence="3" id="KW-0442">Lipid degradation</keyword>
<keyword evidence="4" id="KW-0443">Lipid metabolism</keyword>
<dbReference type="PROSITE" id="PS51635">
    <property type="entry name" value="PNPLA"/>
    <property type="match status" value="1"/>
</dbReference>
<dbReference type="GO" id="GO:0016042">
    <property type="term" value="P:lipid catabolic process"/>
    <property type="evidence" value="ECO:0007669"/>
    <property type="project" value="UniProtKB-KW"/>
</dbReference>
<dbReference type="InterPro" id="IPR002641">
    <property type="entry name" value="PNPLA_dom"/>
</dbReference>
<evidence type="ECO:0000256" key="3">
    <source>
        <dbReference type="ARBA" id="ARBA00022963"/>
    </source>
</evidence>
<protein>
    <submittedName>
        <fullName evidence="7">Putative patatin-like phospholipase</fullName>
    </submittedName>
</protein>
<sequence length="738" mass="81089">MRAAYLLLTILILLYSPLVFAEKNIEKGLPQKNLKPQIGLVLSGGGARGAAHIGVLKILEEMDIAIDMIAGTSMGAVVGGLYASGYTAIEIEQIVHDIDWQNIFDDRTERKDIQFRHKRTDDDRLMDFKLGFKDGKIIFPKGLIKGQKLLLQLKQRTYPVQNIKNFDDLPIRFRAIATDIETGKAAILKKGDLGLALFASMSIPALMPPVELDGRLLVDGSVANNVPIDIVRNMGADFIIVVDVGSPLLTKENITSVLSVTDQLIRLLGHNNSLRQINALKKSDLDHIIIRPDLANFTNGDFMKITEAIPKGALAASKFKAELSQYANTNNIQLVTNKLPLIIEFVRIENDTNLSDQMILRHLEIKTGLPLSPEELNKKIAKVYGLEAFERVSYDLITEDGKTGVLIKATASSIGKNHIRFGLLLSDNLKGDSSYSLLSSLTMTEVNDLGAELRFDAETGEKLLLAGEYYQPLNIVSNLFISGKASIGARNSSVFEDGTITEELRVSAIDFRAFGGLLLGTWGEIKAGMSRQWIKVRENDGSFSFFSGERFVSSAIIAQLNVDTFDRISFPKDGLRVSMTYYGARKILGGNNEFNLFQAGGRYVKTFGKNTLGFAFAAGATFSRDGQVPSAFSMGGFQFMSGLAKEQLTGAFLGYGAIRYHRQLTKEQLNVIDLPIYIGASLEAGNVWNNKNDVSFRSLIFAGSVFLGVDSPIGPIYLGFGMTDRNEQSLHFSLGQSF</sequence>
<gene>
    <name evidence="7" type="ORF">MNBD_ALPHA03-375</name>
</gene>
<feature type="domain" description="PNPLA" evidence="6">
    <location>
        <begin position="40"/>
        <end position="232"/>
    </location>
</feature>
<evidence type="ECO:0000256" key="2">
    <source>
        <dbReference type="ARBA" id="ARBA00022801"/>
    </source>
</evidence>
<dbReference type="PANTHER" id="PTHR14226:SF29">
    <property type="entry name" value="NEUROPATHY TARGET ESTERASE SWS"/>
    <property type="match status" value="1"/>
</dbReference>
<dbReference type="Gene3D" id="2.40.160.50">
    <property type="entry name" value="membrane protein fhac: a member of the omp85/tpsb transporter family"/>
    <property type="match status" value="1"/>
</dbReference>
<dbReference type="PANTHER" id="PTHR14226">
    <property type="entry name" value="NEUROPATHY TARGET ESTERASE/SWISS CHEESE D.MELANOGASTER"/>
    <property type="match status" value="1"/>
</dbReference>
<evidence type="ECO:0000313" key="7">
    <source>
        <dbReference type="EMBL" id="VAX06749.1"/>
    </source>
</evidence>
<accession>A0A3B1ALH8</accession>
<dbReference type="AlphaFoldDB" id="A0A3B1ALH8"/>
<keyword evidence="5" id="KW-0472">Membrane</keyword>
<dbReference type="Pfam" id="PF01734">
    <property type="entry name" value="Patatin"/>
    <property type="match status" value="1"/>
</dbReference>
<dbReference type="Gene3D" id="3.40.1090.10">
    <property type="entry name" value="Cytosolic phospholipase A2 catalytic domain"/>
    <property type="match status" value="2"/>
</dbReference>
<dbReference type="EMBL" id="UOFW01000181">
    <property type="protein sequence ID" value="VAX06749.1"/>
    <property type="molecule type" value="Genomic_DNA"/>
</dbReference>
<dbReference type="Gene3D" id="3.10.20.310">
    <property type="entry name" value="membrane protein fhac"/>
    <property type="match status" value="1"/>
</dbReference>
<dbReference type="GO" id="GO:0019867">
    <property type="term" value="C:outer membrane"/>
    <property type="evidence" value="ECO:0007669"/>
    <property type="project" value="InterPro"/>
</dbReference>
<name>A0A3B1ALH8_9ZZZZ</name>
<comment type="subcellular location">
    <subcellularLocation>
        <location evidence="1">Membrane</location>
    </subcellularLocation>
</comment>
<proteinExistence type="predicted"/>
<evidence type="ECO:0000259" key="6">
    <source>
        <dbReference type="PROSITE" id="PS51635"/>
    </source>
</evidence>
<organism evidence="7">
    <name type="scientific">hydrothermal vent metagenome</name>
    <dbReference type="NCBI Taxonomy" id="652676"/>
    <lineage>
        <taxon>unclassified sequences</taxon>
        <taxon>metagenomes</taxon>
        <taxon>ecological metagenomes</taxon>
    </lineage>
</organism>
<dbReference type="InterPro" id="IPR050301">
    <property type="entry name" value="NTE"/>
</dbReference>
<dbReference type="InterPro" id="IPR016035">
    <property type="entry name" value="Acyl_Trfase/lysoPLipase"/>
</dbReference>
<evidence type="ECO:0000256" key="4">
    <source>
        <dbReference type="ARBA" id="ARBA00023098"/>
    </source>
</evidence>
<evidence type="ECO:0000256" key="5">
    <source>
        <dbReference type="ARBA" id="ARBA00023136"/>
    </source>
</evidence>
<dbReference type="InterPro" id="IPR000184">
    <property type="entry name" value="Bac_surfAg_D15"/>
</dbReference>
<dbReference type="Pfam" id="PF01103">
    <property type="entry name" value="Omp85"/>
    <property type="match status" value="1"/>
</dbReference>
<evidence type="ECO:0000256" key="1">
    <source>
        <dbReference type="ARBA" id="ARBA00004370"/>
    </source>
</evidence>
<dbReference type="GO" id="GO:0016787">
    <property type="term" value="F:hydrolase activity"/>
    <property type="evidence" value="ECO:0007669"/>
    <property type="project" value="UniProtKB-KW"/>
</dbReference>